<comment type="caution">
    <text evidence="1">The sequence shown here is derived from an EMBL/GenBank/DDBJ whole genome shotgun (WGS) entry which is preliminary data.</text>
</comment>
<accession>A0A8S9KMB3</accession>
<sequence>MDRIGYFKLYSTSDLKQSGQDQTEFKSVYSKPDKNIIAGRWFLRGYRRGKKMELTQNLNRWMSADGYPLQGRLVAGLIKDKDQGDGFIQDKARLSVDSWPAASALSAQAAVLSFS</sequence>
<protein>
    <submittedName>
        <fullName evidence="1">Uncharacterized protein</fullName>
    </submittedName>
</protein>
<proteinExistence type="predicted"/>
<gene>
    <name evidence="1" type="ORF">F2Q70_00044321</name>
</gene>
<organism evidence="1">
    <name type="scientific">Brassica cretica</name>
    <name type="common">Mustard</name>
    <dbReference type="NCBI Taxonomy" id="69181"/>
    <lineage>
        <taxon>Eukaryota</taxon>
        <taxon>Viridiplantae</taxon>
        <taxon>Streptophyta</taxon>
        <taxon>Embryophyta</taxon>
        <taxon>Tracheophyta</taxon>
        <taxon>Spermatophyta</taxon>
        <taxon>Magnoliopsida</taxon>
        <taxon>eudicotyledons</taxon>
        <taxon>Gunneridae</taxon>
        <taxon>Pentapetalae</taxon>
        <taxon>rosids</taxon>
        <taxon>malvids</taxon>
        <taxon>Brassicales</taxon>
        <taxon>Brassicaceae</taxon>
        <taxon>Brassiceae</taxon>
        <taxon>Brassica</taxon>
    </lineage>
</organism>
<dbReference type="AlphaFoldDB" id="A0A8S9KMB3"/>
<reference evidence="1" key="1">
    <citation type="submission" date="2019-12" db="EMBL/GenBank/DDBJ databases">
        <title>Genome sequencing and annotation of Brassica cretica.</title>
        <authorList>
            <person name="Studholme D.J."/>
            <person name="Sarris P.F."/>
        </authorList>
    </citation>
    <scope>NUCLEOTIDE SEQUENCE</scope>
    <source>
        <strain evidence="1">PFS-102/07</strain>
        <tissue evidence="1">Leaf</tissue>
    </source>
</reference>
<dbReference type="EMBL" id="QGKY02000164">
    <property type="protein sequence ID" value="KAF2594937.1"/>
    <property type="molecule type" value="Genomic_DNA"/>
</dbReference>
<evidence type="ECO:0000313" key="1">
    <source>
        <dbReference type="EMBL" id="KAF2594937.1"/>
    </source>
</evidence>
<name>A0A8S9KMB3_BRACR</name>